<dbReference type="SUPFAM" id="SSF82657">
    <property type="entry name" value="BolA-like"/>
    <property type="match status" value="1"/>
</dbReference>
<dbReference type="EMBL" id="UGHK01000002">
    <property type="protein sequence ID" value="STO71626.1"/>
    <property type="molecule type" value="Genomic_DNA"/>
</dbReference>
<reference evidence="9 10" key="2">
    <citation type="submission" date="2018-06" db="EMBL/GenBank/DDBJ databases">
        <authorList>
            <consortium name="Pathogen Informatics"/>
            <person name="Doyle S."/>
        </authorList>
    </citation>
    <scope>NUCLEOTIDE SEQUENCE [LARGE SCALE GENOMIC DNA]</scope>
    <source>
        <strain evidence="7 10">NCTC10926</strain>
        <strain evidence="6 9">NCTC11296</strain>
    </source>
</reference>
<dbReference type="RefSeq" id="WP_017806080.1">
    <property type="nucleotide sequence ID" value="NZ_CP034110.1"/>
</dbReference>
<evidence type="ECO:0000313" key="10">
    <source>
        <dbReference type="Proteomes" id="UP000254620"/>
    </source>
</evidence>
<reference evidence="3 12" key="4">
    <citation type="journal article" date="2022" name="Front. Microbiol.">
        <title>Commensal bacteria contribute to the growth of multidrug-resistant Avibacterium paragallinarum in chickens.</title>
        <authorList>
            <person name="Zhu J."/>
            <person name="Chen Y."/>
            <person name="Wu Y."/>
            <person name="Wang Y."/>
            <person name="Zhu K."/>
        </authorList>
    </citation>
    <scope>NUCLEOTIDE SEQUENCE [LARGE SCALE GENOMIC DNA]</scope>
    <source>
        <strain evidence="3 12">AV25</strain>
    </source>
</reference>
<dbReference type="Proteomes" id="UP000254620">
    <property type="component" value="Unassembled WGS sequence"/>
</dbReference>
<evidence type="ECO:0000313" key="5">
    <source>
        <dbReference type="EMBL" id="RZN60077.1"/>
    </source>
</evidence>
<evidence type="ECO:0000313" key="4">
    <source>
        <dbReference type="EMBL" id="PXZ40291.1"/>
    </source>
</evidence>
<dbReference type="EMBL" id="QJPJ01000002">
    <property type="protein sequence ID" value="PXZ40291.1"/>
    <property type="molecule type" value="Genomic_DNA"/>
</dbReference>
<dbReference type="EMBL" id="JAMDKF010000002">
    <property type="protein sequence ID" value="MEE6040438.1"/>
    <property type="molecule type" value="Genomic_DNA"/>
</dbReference>
<dbReference type="InterPro" id="IPR036065">
    <property type="entry name" value="BolA-like_sf"/>
</dbReference>
<dbReference type="Gene3D" id="3.30.300.90">
    <property type="entry name" value="BolA-like"/>
    <property type="match status" value="1"/>
</dbReference>
<dbReference type="Proteomes" id="UP000254465">
    <property type="component" value="Unassembled WGS sequence"/>
</dbReference>
<reference evidence="4 8" key="1">
    <citation type="submission" date="2018-06" db="EMBL/GenBank/DDBJ databases">
        <authorList>
            <person name="Teymurazov M."/>
            <person name="Kislichkina A."/>
            <person name="Abaymova A."/>
            <person name="Mukhina T."/>
            <person name="Mayskaya N."/>
            <person name="Svetoch E."/>
            <person name="Bogun A."/>
        </authorList>
    </citation>
    <scope>NUCLEOTIDE SEQUENCE [LARGE SCALE GENOMIC DNA]</scope>
    <source>
        <strain evidence="4 8">SCPM-O-B-8406</strain>
    </source>
</reference>
<dbReference type="STRING" id="728.VY92_09730"/>
<keyword evidence="12" id="KW-1185">Reference proteome</keyword>
<evidence type="ECO:0000313" key="9">
    <source>
        <dbReference type="Proteomes" id="UP000254465"/>
    </source>
</evidence>
<reference evidence="3" key="5">
    <citation type="submission" date="2022-05" db="EMBL/GenBank/DDBJ databases">
        <authorList>
            <person name="Chen Y."/>
            <person name="Zhu J."/>
            <person name="Zhu K."/>
        </authorList>
    </citation>
    <scope>NUCLEOTIDE SEQUENCE</scope>
    <source>
        <strain evidence="3">AV25</strain>
    </source>
</reference>
<comment type="similarity">
    <text evidence="1 2">Belongs to the BolA/IbaG family.</text>
</comment>
<protein>
    <submittedName>
        <fullName evidence="5">BolA family transcriptional regulator</fullName>
    </submittedName>
    <submittedName>
        <fullName evidence="6">Morphology/transcription regulator BolA family protein</fullName>
    </submittedName>
    <submittedName>
        <fullName evidence="7">Transcriptional regulator BolA</fullName>
    </submittedName>
</protein>
<evidence type="ECO:0000313" key="7">
    <source>
        <dbReference type="EMBL" id="SUU97274.1"/>
    </source>
</evidence>
<dbReference type="AlphaFoldDB" id="A0A0F5EZY8"/>
<organism evidence="5 11">
    <name type="scientific">Avibacterium paragallinarum</name>
    <name type="common">Haemophilus gallinarum</name>
    <dbReference type="NCBI Taxonomy" id="728"/>
    <lineage>
        <taxon>Bacteria</taxon>
        <taxon>Pseudomonadati</taxon>
        <taxon>Pseudomonadota</taxon>
        <taxon>Gammaproteobacteria</taxon>
        <taxon>Pasteurellales</taxon>
        <taxon>Pasteurellaceae</taxon>
        <taxon>Avibacterium</taxon>
    </lineage>
</organism>
<gene>
    <name evidence="4" type="ORF">DM482_01510</name>
    <name evidence="5" type="ORF">EIG79_04585</name>
    <name evidence="3" type="ORF">M5S13_00855</name>
    <name evidence="7" type="ORF">NCTC10926_00645</name>
    <name evidence="6" type="ORF">NCTC11296_01539</name>
</gene>
<name>A0A0F5EZY8_AVIPA</name>
<dbReference type="PANTHER" id="PTHR46229:SF4">
    <property type="entry name" value="ACID STRESS PROTEIN IBAG"/>
    <property type="match status" value="1"/>
</dbReference>
<proteinExistence type="inferred from homology"/>
<evidence type="ECO:0000313" key="6">
    <source>
        <dbReference type="EMBL" id="STO71626.1"/>
    </source>
</evidence>
<dbReference type="Pfam" id="PF01722">
    <property type="entry name" value="BolA"/>
    <property type="match status" value="1"/>
</dbReference>
<dbReference type="GeneID" id="66256156"/>
<dbReference type="InterPro" id="IPR050961">
    <property type="entry name" value="BolA/IbaG_stress_morph_reg"/>
</dbReference>
<evidence type="ECO:0000313" key="12">
    <source>
        <dbReference type="Proteomes" id="UP001347884"/>
    </source>
</evidence>
<evidence type="ECO:0000313" key="3">
    <source>
        <dbReference type="EMBL" id="MEE6040438.1"/>
    </source>
</evidence>
<dbReference type="KEGG" id="apag:EIA51_03930"/>
<sequence length="86" mass="10010">METQEIERILKQALNLEQVYVQGENAHFGVIVIDDNIAALSRLKQQQTIYAPLMSYFSSGEIHALTIKTFTQEKWQRERLFNPISQ</sequence>
<evidence type="ECO:0000313" key="8">
    <source>
        <dbReference type="Proteomes" id="UP000247594"/>
    </source>
</evidence>
<dbReference type="InterPro" id="IPR002634">
    <property type="entry name" value="BolA"/>
</dbReference>
<dbReference type="Proteomes" id="UP000294229">
    <property type="component" value="Unassembled WGS sequence"/>
</dbReference>
<accession>A0A0F5EZY8</accession>
<dbReference type="Proteomes" id="UP001347884">
    <property type="component" value="Unassembled WGS sequence"/>
</dbReference>
<reference evidence="5 11" key="3">
    <citation type="submission" date="2018-11" db="EMBL/GenBank/DDBJ databases">
        <title>Sequencing Av. paragallinarum serogroups.</title>
        <authorList>
            <person name="Hellmuth J.E."/>
            <person name="Boucher C.E."/>
            <person name="Cason E.D."/>
        </authorList>
    </citation>
    <scope>NUCLEOTIDE SEQUENCE [LARGE SCALE GENOMIC DNA]</scope>
    <source>
        <strain evidence="5 11">SA-3</strain>
    </source>
</reference>
<dbReference type="OrthoDB" id="9812890at2"/>
<dbReference type="eggNOG" id="COG5007">
    <property type="taxonomic scope" value="Bacteria"/>
</dbReference>
<evidence type="ECO:0000313" key="11">
    <source>
        <dbReference type="Proteomes" id="UP000294229"/>
    </source>
</evidence>
<evidence type="ECO:0000256" key="1">
    <source>
        <dbReference type="ARBA" id="ARBA00005578"/>
    </source>
</evidence>
<dbReference type="PANTHER" id="PTHR46229">
    <property type="entry name" value="BOLA TRANSCRIPTION REGULATOR"/>
    <property type="match status" value="1"/>
</dbReference>
<dbReference type="Proteomes" id="UP000247594">
    <property type="component" value="Unassembled WGS sequence"/>
</dbReference>
<dbReference type="EMBL" id="UFSW01000001">
    <property type="protein sequence ID" value="SUU97274.1"/>
    <property type="molecule type" value="Genomic_DNA"/>
</dbReference>
<dbReference type="PIRSF" id="PIRSF003113">
    <property type="entry name" value="BolA"/>
    <property type="match status" value="1"/>
</dbReference>
<dbReference type="EMBL" id="RQXS01000014">
    <property type="protein sequence ID" value="RZN60077.1"/>
    <property type="molecule type" value="Genomic_DNA"/>
</dbReference>
<evidence type="ECO:0000256" key="2">
    <source>
        <dbReference type="RuleBase" id="RU003860"/>
    </source>
</evidence>